<keyword evidence="4 10" id="KW-0808">Transferase</keyword>
<dbReference type="CDD" id="cd07033">
    <property type="entry name" value="TPP_PYR_DXS_TK_like"/>
    <property type="match status" value="1"/>
</dbReference>
<name>A0A3G8ZKI4_9ACTN</name>
<dbReference type="InterPro" id="IPR009014">
    <property type="entry name" value="Transketo_C/PFOR_II"/>
</dbReference>
<dbReference type="HAMAP" id="MF_00315">
    <property type="entry name" value="DXP_synth"/>
    <property type="match status" value="1"/>
</dbReference>
<dbReference type="NCBIfam" id="NF003933">
    <property type="entry name" value="PRK05444.2-2"/>
    <property type="match status" value="1"/>
</dbReference>
<gene>
    <name evidence="10 13" type="primary">dxs</name>
    <name evidence="13" type="ORF">EH165_05570</name>
</gene>
<dbReference type="CDD" id="cd02007">
    <property type="entry name" value="TPP_DXS"/>
    <property type="match status" value="1"/>
</dbReference>
<dbReference type="Pfam" id="PF02779">
    <property type="entry name" value="Transket_pyr"/>
    <property type="match status" value="1"/>
</dbReference>
<dbReference type="OrthoDB" id="9803371at2"/>
<dbReference type="EC" id="2.2.1.7" evidence="10"/>
<dbReference type="GO" id="GO:0009228">
    <property type="term" value="P:thiamine biosynthetic process"/>
    <property type="evidence" value="ECO:0007669"/>
    <property type="project" value="UniProtKB-UniRule"/>
</dbReference>
<dbReference type="InterPro" id="IPR005475">
    <property type="entry name" value="Transketolase-like_Pyr-bd"/>
</dbReference>
<evidence type="ECO:0000313" key="14">
    <source>
        <dbReference type="Proteomes" id="UP000268084"/>
    </source>
</evidence>
<reference evidence="13 14" key="2">
    <citation type="submission" date="2018-12" db="EMBL/GenBank/DDBJ databases">
        <title>Nakamurella antarcticus sp. nov., isolated from Antarctica South Shetland Islands soil.</title>
        <authorList>
            <person name="Peng F."/>
        </authorList>
    </citation>
    <scope>NUCLEOTIDE SEQUENCE [LARGE SCALE GENOMIC DNA]</scope>
    <source>
        <strain evidence="13 14">S14-144</strain>
    </source>
</reference>
<evidence type="ECO:0000256" key="8">
    <source>
        <dbReference type="ARBA" id="ARBA00023052"/>
    </source>
</evidence>
<dbReference type="Pfam" id="PF13292">
    <property type="entry name" value="DXP_synthase_N"/>
    <property type="match status" value="1"/>
</dbReference>
<dbReference type="PROSITE" id="PS00802">
    <property type="entry name" value="TRANSKETOLASE_2"/>
    <property type="match status" value="1"/>
</dbReference>
<evidence type="ECO:0000256" key="4">
    <source>
        <dbReference type="ARBA" id="ARBA00022679"/>
    </source>
</evidence>
<dbReference type="GO" id="GO:0005829">
    <property type="term" value="C:cytosol"/>
    <property type="evidence" value="ECO:0007669"/>
    <property type="project" value="TreeGrafter"/>
</dbReference>
<dbReference type="EMBL" id="CP034170">
    <property type="protein sequence ID" value="AZI57698.1"/>
    <property type="molecule type" value="Genomic_DNA"/>
</dbReference>
<evidence type="ECO:0000256" key="1">
    <source>
        <dbReference type="ARBA" id="ARBA00004980"/>
    </source>
</evidence>
<feature type="binding site" evidence="10">
    <location>
        <position position="88"/>
    </location>
    <ligand>
        <name>thiamine diphosphate</name>
        <dbReference type="ChEBI" id="CHEBI:58937"/>
    </ligand>
</feature>
<dbReference type="InterPro" id="IPR029061">
    <property type="entry name" value="THDP-binding"/>
</dbReference>
<dbReference type="Gene3D" id="3.40.50.920">
    <property type="match status" value="1"/>
</dbReference>
<evidence type="ECO:0000259" key="12">
    <source>
        <dbReference type="SMART" id="SM00861"/>
    </source>
</evidence>
<dbReference type="SMART" id="SM00861">
    <property type="entry name" value="Transket_pyr"/>
    <property type="match status" value="1"/>
</dbReference>
<feature type="binding site" evidence="10">
    <location>
        <position position="302"/>
    </location>
    <ligand>
        <name>thiamine diphosphate</name>
        <dbReference type="ChEBI" id="CHEBI:58937"/>
    </ligand>
</feature>
<dbReference type="InterPro" id="IPR020826">
    <property type="entry name" value="Transketolase_BS"/>
</dbReference>
<feature type="binding site" evidence="10">
    <location>
        <begin position="129"/>
        <end position="131"/>
    </location>
    <ligand>
        <name>thiamine diphosphate</name>
        <dbReference type="ChEBI" id="CHEBI:58937"/>
    </ligand>
</feature>
<comment type="subunit">
    <text evidence="3 10">Homodimer.</text>
</comment>
<feature type="binding site" evidence="10">
    <location>
        <position position="191"/>
    </location>
    <ligand>
        <name>Mg(2+)</name>
        <dbReference type="ChEBI" id="CHEBI:18420"/>
    </ligand>
</feature>
<dbReference type="GO" id="GO:0030976">
    <property type="term" value="F:thiamine pyrophosphate binding"/>
    <property type="evidence" value="ECO:0007669"/>
    <property type="project" value="UniProtKB-UniRule"/>
</dbReference>
<organism evidence="13 14">
    <name type="scientific">Nakamurella antarctica</name>
    <dbReference type="NCBI Taxonomy" id="1902245"/>
    <lineage>
        <taxon>Bacteria</taxon>
        <taxon>Bacillati</taxon>
        <taxon>Actinomycetota</taxon>
        <taxon>Actinomycetes</taxon>
        <taxon>Nakamurellales</taxon>
        <taxon>Nakamurellaceae</taxon>
        <taxon>Nakamurella</taxon>
    </lineage>
</organism>
<sequence length="673" mass="70450">MAGLITTSAVLQEEFVSEPLSGISPAYLRSLDADQLSELSAQIRTFLVDKVSRRGGHLGPNLGVVELTIALHRVFDSPNDPIIFDTGHQAYVHKIVTGRADRFDDLRTKDGLSGYPARLESVHDWVENSHASTSLAYADGLAKAFQVLGESPRTPVAVIGDGALTGGMAWEALNNIAAAKDRPLVVVLNDNGRSYAPTAGGMAEKLASFRTRPGYERTLDQVKRTLPRAPVVGRPLYAMLHAFKRAAKDWALPQSMFEDLGLKYIGPVDGHDVAALELALTKARNYGGPILVHCLTHKGMGYSPAENDDAEQMHSPPAFDPLTGRPIASAVTTWTSVFSREMVRAGAENPKVVAITAAMSGPTGLDAFGRAFPGRLYDVGIAEQHALTSAAGMAMGGLHPVIALYATFLNRAFDQLLMDVALHKLGVTIVLDRAGITGEDGPSHHGMWDMSLAALVPGLRLAAPRDAVTLADLLAEALLIDDGPTVIRYPKGAVPQSIPALRQVSGLDLLAEPGAGHTTDVLIVAVGAFAGMAVEVASRLADQGIGVTVVDPRWALPVPAGLNELARQHGLVVTLEDGGRQGGVGAAVADALAGGNVPVSVMAIGQEFQEAAARGYLLGELGLTAQAVSRTITEQVVATAADTARHSGGSDSEGAGGYGEAADSGDSGMTREN</sequence>
<evidence type="ECO:0000256" key="5">
    <source>
        <dbReference type="ARBA" id="ARBA00022723"/>
    </source>
</evidence>
<feature type="binding site" evidence="10">
    <location>
        <position position="161"/>
    </location>
    <ligand>
        <name>Mg(2+)</name>
        <dbReference type="ChEBI" id="CHEBI:18420"/>
    </ligand>
</feature>
<dbReference type="InterPro" id="IPR005477">
    <property type="entry name" value="Dxylulose-5-P_synthase"/>
</dbReference>
<dbReference type="Pfam" id="PF02780">
    <property type="entry name" value="Transketolase_C"/>
    <property type="match status" value="1"/>
</dbReference>
<comment type="function">
    <text evidence="10">Catalyzes the acyloin condensation reaction between C atoms 2 and 3 of pyruvate and glyceraldehyde 3-phosphate to yield 1-deoxy-D-xylulose-5-phosphate (DXP).</text>
</comment>
<dbReference type="GO" id="GO:0019288">
    <property type="term" value="P:isopentenyl diphosphate biosynthetic process, methylerythritol 4-phosphate pathway"/>
    <property type="evidence" value="ECO:0007669"/>
    <property type="project" value="TreeGrafter"/>
</dbReference>
<comment type="catalytic activity">
    <reaction evidence="10">
        <text>D-glyceraldehyde 3-phosphate + pyruvate + H(+) = 1-deoxy-D-xylulose 5-phosphate + CO2</text>
        <dbReference type="Rhea" id="RHEA:12605"/>
        <dbReference type="ChEBI" id="CHEBI:15361"/>
        <dbReference type="ChEBI" id="CHEBI:15378"/>
        <dbReference type="ChEBI" id="CHEBI:16526"/>
        <dbReference type="ChEBI" id="CHEBI:57792"/>
        <dbReference type="ChEBI" id="CHEBI:59776"/>
        <dbReference type="EC" id="2.2.1.7"/>
    </reaction>
</comment>
<dbReference type="SUPFAM" id="SSF52922">
    <property type="entry name" value="TK C-terminal domain-like"/>
    <property type="match status" value="1"/>
</dbReference>
<evidence type="ECO:0000313" key="13">
    <source>
        <dbReference type="EMBL" id="AZI57698.1"/>
    </source>
</evidence>
<proteinExistence type="inferred from homology"/>
<comment type="cofactor">
    <cofactor evidence="10">
        <name>Mg(2+)</name>
        <dbReference type="ChEBI" id="CHEBI:18420"/>
    </cofactor>
    <text evidence="10">Binds 1 Mg(2+) ion per subunit.</text>
</comment>
<evidence type="ECO:0000256" key="2">
    <source>
        <dbReference type="ARBA" id="ARBA00011081"/>
    </source>
</evidence>
<accession>A0A3G8ZKI4</accession>
<dbReference type="SUPFAM" id="SSF52518">
    <property type="entry name" value="Thiamin diphosphate-binding fold (THDP-binding)"/>
    <property type="match status" value="2"/>
</dbReference>
<dbReference type="GO" id="GO:0016114">
    <property type="term" value="P:terpenoid biosynthetic process"/>
    <property type="evidence" value="ECO:0007669"/>
    <property type="project" value="UniProtKB-UniRule"/>
</dbReference>
<evidence type="ECO:0000256" key="7">
    <source>
        <dbReference type="ARBA" id="ARBA00022977"/>
    </source>
</evidence>
<dbReference type="InterPro" id="IPR049557">
    <property type="entry name" value="Transketolase_CS"/>
</dbReference>
<reference evidence="13 14" key="1">
    <citation type="submission" date="2018-11" db="EMBL/GenBank/DDBJ databases">
        <authorList>
            <person name="Da X."/>
        </authorList>
    </citation>
    <scope>NUCLEOTIDE SEQUENCE [LARGE SCALE GENOMIC DNA]</scope>
    <source>
        <strain evidence="13 14">S14-144</strain>
    </source>
</reference>
<dbReference type="PANTHER" id="PTHR43322">
    <property type="entry name" value="1-D-DEOXYXYLULOSE 5-PHOSPHATE SYNTHASE-RELATED"/>
    <property type="match status" value="1"/>
</dbReference>
<keyword evidence="5 10" id="KW-0479">Metal-binding</keyword>
<keyword evidence="14" id="KW-1185">Reference proteome</keyword>
<dbReference type="Gene3D" id="3.40.50.970">
    <property type="match status" value="2"/>
</dbReference>
<feature type="binding site" evidence="10">
    <location>
        <position position="191"/>
    </location>
    <ligand>
        <name>thiamine diphosphate</name>
        <dbReference type="ChEBI" id="CHEBI:58937"/>
    </ligand>
</feature>
<keyword evidence="7 10" id="KW-0784">Thiamine biosynthesis</keyword>
<evidence type="ECO:0000256" key="10">
    <source>
        <dbReference type="HAMAP-Rule" id="MF_00315"/>
    </source>
</evidence>
<evidence type="ECO:0000256" key="6">
    <source>
        <dbReference type="ARBA" id="ARBA00022842"/>
    </source>
</evidence>
<dbReference type="FunFam" id="3.40.50.970:FF:000005">
    <property type="entry name" value="1-deoxy-D-xylulose-5-phosphate synthase"/>
    <property type="match status" value="1"/>
</dbReference>
<protein>
    <recommendedName>
        <fullName evidence="10">1-deoxy-D-xylulose-5-phosphate synthase</fullName>
        <ecNumber evidence="10">2.2.1.7</ecNumber>
    </recommendedName>
    <alternativeName>
        <fullName evidence="10">1-deoxyxylulose-5-phosphate synthase</fullName>
        <shortName evidence="10">DXP synthase</shortName>
        <shortName evidence="10">DXPS</shortName>
    </alternativeName>
</protein>
<evidence type="ECO:0000256" key="3">
    <source>
        <dbReference type="ARBA" id="ARBA00011738"/>
    </source>
</evidence>
<dbReference type="Proteomes" id="UP000268084">
    <property type="component" value="Chromosome"/>
</dbReference>
<feature type="binding site" evidence="10">
    <location>
        <begin position="162"/>
        <end position="163"/>
    </location>
    <ligand>
        <name>thiamine diphosphate</name>
        <dbReference type="ChEBI" id="CHEBI:58937"/>
    </ligand>
</feature>
<dbReference type="InterPro" id="IPR033248">
    <property type="entry name" value="Transketolase_C"/>
</dbReference>
<comment type="pathway">
    <text evidence="1 10">Metabolic intermediate biosynthesis; 1-deoxy-D-xylulose 5-phosphate biosynthesis; 1-deoxy-D-xylulose 5-phosphate from D-glyceraldehyde 3-phosphate and pyruvate: step 1/1.</text>
</comment>
<feature type="domain" description="Transketolase-like pyrimidine-binding" evidence="12">
    <location>
        <begin position="332"/>
        <end position="496"/>
    </location>
</feature>
<dbReference type="NCBIfam" id="TIGR00204">
    <property type="entry name" value="dxs"/>
    <property type="match status" value="1"/>
</dbReference>
<keyword evidence="6 10" id="KW-0460">Magnesium</keyword>
<dbReference type="GO" id="GO:0008661">
    <property type="term" value="F:1-deoxy-D-xylulose-5-phosphate synthase activity"/>
    <property type="evidence" value="ECO:0007669"/>
    <property type="project" value="UniProtKB-UniRule"/>
</dbReference>
<keyword evidence="9 10" id="KW-0414">Isoprene biosynthesis</keyword>
<keyword evidence="8 10" id="KW-0786">Thiamine pyrophosphate</keyword>
<comment type="similarity">
    <text evidence="2 10">Belongs to the transketolase family. DXPS subfamily.</text>
</comment>
<dbReference type="PROSITE" id="PS00801">
    <property type="entry name" value="TRANSKETOLASE_1"/>
    <property type="match status" value="1"/>
</dbReference>
<comment type="cofactor">
    <cofactor evidence="10">
        <name>thiamine diphosphate</name>
        <dbReference type="ChEBI" id="CHEBI:58937"/>
    </cofactor>
    <text evidence="10">Binds 1 thiamine pyrophosphate per subunit.</text>
</comment>
<dbReference type="PANTHER" id="PTHR43322:SF5">
    <property type="entry name" value="1-DEOXY-D-XYLULOSE-5-PHOSPHATE SYNTHASE, CHLOROPLASTIC"/>
    <property type="match status" value="1"/>
</dbReference>
<dbReference type="UniPathway" id="UPA00064">
    <property type="reaction ID" value="UER00091"/>
</dbReference>
<feature type="binding site" evidence="10">
    <location>
        <position position="383"/>
    </location>
    <ligand>
        <name>thiamine diphosphate</name>
        <dbReference type="ChEBI" id="CHEBI:58937"/>
    </ligand>
</feature>
<feature type="region of interest" description="Disordered" evidence="11">
    <location>
        <begin position="641"/>
        <end position="673"/>
    </location>
</feature>
<feature type="compositionally biased region" description="Low complexity" evidence="11">
    <location>
        <begin position="660"/>
        <end position="673"/>
    </location>
</feature>
<evidence type="ECO:0000256" key="11">
    <source>
        <dbReference type="SAM" id="MobiDB-lite"/>
    </source>
</evidence>
<dbReference type="AlphaFoldDB" id="A0A3G8ZKI4"/>
<evidence type="ECO:0000256" key="9">
    <source>
        <dbReference type="ARBA" id="ARBA00023229"/>
    </source>
</evidence>
<dbReference type="KEGG" id="nak:EH165_05570"/>
<dbReference type="GO" id="GO:0000287">
    <property type="term" value="F:magnesium ion binding"/>
    <property type="evidence" value="ECO:0007669"/>
    <property type="project" value="UniProtKB-UniRule"/>
</dbReference>